<organism evidence="2 3">
    <name type="scientific">Cochliobolus heterostrophus (strain C5 / ATCC 48332 / race O)</name>
    <name type="common">Southern corn leaf blight fungus</name>
    <name type="synonym">Bipolaris maydis</name>
    <dbReference type="NCBI Taxonomy" id="701091"/>
    <lineage>
        <taxon>Eukaryota</taxon>
        <taxon>Fungi</taxon>
        <taxon>Dikarya</taxon>
        <taxon>Ascomycota</taxon>
        <taxon>Pezizomycotina</taxon>
        <taxon>Dothideomycetes</taxon>
        <taxon>Pleosporomycetidae</taxon>
        <taxon>Pleosporales</taxon>
        <taxon>Pleosporineae</taxon>
        <taxon>Pleosporaceae</taxon>
        <taxon>Bipolaris</taxon>
    </lineage>
</organism>
<evidence type="ECO:0000313" key="3">
    <source>
        <dbReference type="Proteomes" id="UP000016936"/>
    </source>
</evidence>
<dbReference type="InterPro" id="IPR045518">
    <property type="entry name" value="2EXR"/>
</dbReference>
<name>M2U0Q8_COCH5</name>
<dbReference type="AlphaFoldDB" id="M2U0Q8"/>
<evidence type="ECO:0000313" key="2">
    <source>
        <dbReference type="EMBL" id="EMD87651.1"/>
    </source>
</evidence>
<dbReference type="OrthoDB" id="3473305at2759"/>
<reference evidence="2 3" key="1">
    <citation type="journal article" date="2012" name="PLoS Pathog.">
        <title>Diverse lifestyles and strategies of plant pathogenesis encoded in the genomes of eighteen Dothideomycetes fungi.</title>
        <authorList>
            <person name="Ohm R.A."/>
            <person name="Feau N."/>
            <person name="Henrissat B."/>
            <person name="Schoch C.L."/>
            <person name="Horwitz B.A."/>
            <person name="Barry K.W."/>
            <person name="Condon B.J."/>
            <person name="Copeland A.C."/>
            <person name="Dhillon B."/>
            <person name="Glaser F."/>
            <person name="Hesse C.N."/>
            <person name="Kosti I."/>
            <person name="LaButti K."/>
            <person name="Lindquist E.A."/>
            <person name="Lucas S."/>
            <person name="Salamov A.A."/>
            <person name="Bradshaw R.E."/>
            <person name="Ciuffetti L."/>
            <person name="Hamelin R.C."/>
            <person name="Kema G.H.J."/>
            <person name="Lawrence C."/>
            <person name="Scott J.A."/>
            <person name="Spatafora J.W."/>
            <person name="Turgeon B.G."/>
            <person name="de Wit P.J.G.M."/>
            <person name="Zhong S."/>
            <person name="Goodwin S.B."/>
            <person name="Grigoriev I.V."/>
        </authorList>
    </citation>
    <scope>NUCLEOTIDE SEQUENCE [LARGE SCALE GENOMIC DNA]</scope>
    <source>
        <strain evidence="3">C5 / ATCC 48332 / race O</strain>
    </source>
</reference>
<evidence type="ECO:0000259" key="1">
    <source>
        <dbReference type="Pfam" id="PF20150"/>
    </source>
</evidence>
<dbReference type="EMBL" id="KB445582">
    <property type="protein sequence ID" value="EMD87651.1"/>
    <property type="molecule type" value="Genomic_DNA"/>
</dbReference>
<keyword evidence="3" id="KW-1185">Reference proteome</keyword>
<sequence length="221" mass="25776">MATFHPFPRLPLELREQIWKDTVEPRTVDVRRVEDWHVTSDGVWGLTRTLSSTPVPATLQSCREARNLGLYERVFMPNNPREAGPHDAEQRYVWLNLNIDMVDIGTTYFSLYKHIAPAIKRLKFSRENGNDFFYHTENKELEQFVNVEEIHIDCADGFWMWYGATDEHCWPCAIENLLFIDAFDGRVARGLELETIGRETLMAWRVEATGKAFNTDDEFSD</sequence>
<dbReference type="PANTHER" id="PTHR35910">
    <property type="entry name" value="2EXR DOMAIN-CONTAINING PROTEIN"/>
    <property type="match status" value="1"/>
</dbReference>
<dbReference type="PANTHER" id="PTHR35910:SF1">
    <property type="entry name" value="2EXR DOMAIN-CONTAINING PROTEIN"/>
    <property type="match status" value="1"/>
</dbReference>
<dbReference type="HOGENOM" id="CLU_071377_3_0_1"/>
<reference evidence="3" key="2">
    <citation type="journal article" date="2013" name="PLoS Genet.">
        <title>Comparative genome structure, secondary metabolite, and effector coding capacity across Cochliobolus pathogens.</title>
        <authorList>
            <person name="Condon B.J."/>
            <person name="Leng Y."/>
            <person name="Wu D."/>
            <person name="Bushley K.E."/>
            <person name="Ohm R.A."/>
            <person name="Otillar R."/>
            <person name="Martin J."/>
            <person name="Schackwitz W."/>
            <person name="Grimwood J."/>
            <person name="MohdZainudin N."/>
            <person name="Xue C."/>
            <person name="Wang R."/>
            <person name="Manning V.A."/>
            <person name="Dhillon B."/>
            <person name="Tu Z.J."/>
            <person name="Steffenson B.J."/>
            <person name="Salamov A."/>
            <person name="Sun H."/>
            <person name="Lowry S."/>
            <person name="LaButti K."/>
            <person name="Han J."/>
            <person name="Copeland A."/>
            <person name="Lindquist E."/>
            <person name="Barry K."/>
            <person name="Schmutz J."/>
            <person name="Baker S.E."/>
            <person name="Ciuffetti L.M."/>
            <person name="Grigoriev I.V."/>
            <person name="Zhong S."/>
            <person name="Turgeon B.G."/>
        </authorList>
    </citation>
    <scope>NUCLEOTIDE SEQUENCE [LARGE SCALE GENOMIC DNA]</scope>
    <source>
        <strain evidence="3">C5 / ATCC 48332 / race O</strain>
    </source>
</reference>
<dbReference type="OMA" id="REQIWKD"/>
<gene>
    <name evidence="2" type="ORF">COCHEDRAFT_1197718</name>
</gene>
<dbReference type="eggNOG" id="ENOG502SPX5">
    <property type="taxonomic scope" value="Eukaryota"/>
</dbReference>
<accession>M2U0Q8</accession>
<protein>
    <recommendedName>
        <fullName evidence="1">2EXR domain-containing protein</fullName>
    </recommendedName>
</protein>
<proteinExistence type="predicted"/>
<feature type="domain" description="2EXR" evidence="1">
    <location>
        <begin position="4"/>
        <end position="102"/>
    </location>
</feature>
<dbReference type="Pfam" id="PF20150">
    <property type="entry name" value="2EXR"/>
    <property type="match status" value="1"/>
</dbReference>
<dbReference type="Proteomes" id="UP000016936">
    <property type="component" value="Unassembled WGS sequence"/>
</dbReference>